<evidence type="ECO:0000256" key="4">
    <source>
        <dbReference type="ARBA" id="ARBA00022691"/>
    </source>
</evidence>
<keyword evidence="2 9" id="KW-0489">Methyltransferase</keyword>
<dbReference type="GO" id="GO:0009007">
    <property type="term" value="F:site-specific DNA-methyltransferase (adenine-specific) activity"/>
    <property type="evidence" value="ECO:0007669"/>
    <property type="project" value="UniProtKB-EC"/>
</dbReference>
<dbReference type="Pfam" id="PF02384">
    <property type="entry name" value="N6_Mtase"/>
    <property type="match status" value="1"/>
</dbReference>
<evidence type="ECO:0000256" key="3">
    <source>
        <dbReference type="ARBA" id="ARBA00022679"/>
    </source>
</evidence>
<comment type="caution">
    <text evidence="9">The sequence shown here is derived from an EMBL/GenBank/DDBJ whole genome shotgun (WGS) entry which is preliminary data.</text>
</comment>
<dbReference type="EMBL" id="PKJT01000013">
    <property type="protein sequence ID" value="PKZ80800.1"/>
    <property type="molecule type" value="Genomic_DNA"/>
</dbReference>
<dbReference type="PRINTS" id="PR00507">
    <property type="entry name" value="N12N6MTFRASE"/>
</dbReference>
<dbReference type="Gene3D" id="3.40.50.150">
    <property type="entry name" value="Vaccinia Virus protein VP39"/>
    <property type="match status" value="1"/>
</dbReference>
<dbReference type="GO" id="GO:0008170">
    <property type="term" value="F:N-methyltransferase activity"/>
    <property type="evidence" value="ECO:0007669"/>
    <property type="project" value="InterPro"/>
</dbReference>
<feature type="domain" description="DNA methylase adenine-specific" evidence="7">
    <location>
        <begin position="165"/>
        <end position="475"/>
    </location>
</feature>
<name>A0AAX0VID7_MICLU</name>
<gene>
    <name evidence="9" type="ORF">CYJ95_10565</name>
</gene>
<keyword evidence="5" id="KW-0680">Restriction system</keyword>
<sequence>MTTPATRGAASAPHRSPQNLSNFVWGIADQLRGVFKPNQYGTLVLPLTILRRMEAVMAPHREFFAELAAKGHPDFVLANLVESRTGLTFYNLSPFTLDRILQEPDLLRTNLLAYVDGFSQNVADLFTYYEFDKTVAKLDEHDRLFLVLQQFASIDLSPEVVSNAEMGTLFEDLIRRFAAASNETAGEHFTPRDAVKLLVDLLTANDDDVLTGYPVRTVYDPTAGTGGMLSLLDERLRRMNPNAEVRLFGQELNDQSYAICKSELLGKGQDADGIARGDTLKNDAHLTERFDYVLSNPPYGGDWKASRTAVEKEIAAGGATNRFPGGTPAISDGQMLFLQLVASKLRPVSEGGGRAGIVLNGSPLFTGGAGSGPSEIRRWLLESDLVDAIVALPTDMFYNTGIATYVWVLDNNKPAERRGKVQLIDARTFFTKLRRNVGSKNKELSKADRQRVLDIYRDFDAQSEANAEFSKVLTPQDFGYREITVERPLQLRFDVEDATIAAALATKPVDKLPDGGRSALEAALASLRGRVWDHQPTFVLDLKKALKEHGVTAGAPLVKALTGAIGVHNPEAEVVTNKTGEPDPDTSLRDTELVPFGRDIHEYFEAEVAPHVPGAWIDESKTKIGYEIPFTRLFYTYVPPRPLEEIDAELKQLTAEIIELLSEVER</sequence>
<dbReference type="PANTHER" id="PTHR42933">
    <property type="entry name" value="SLR6095 PROTEIN"/>
    <property type="match status" value="1"/>
</dbReference>
<evidence type="ECO:0000259" key="7">
    <source>
        <dbReference type="Pfam" id="PF02384"/>
    </source>
</evidence>
<dbReference type="PROSITE" id="PS00092">
    <property type="entry name" value="N6_MTASE"/>
    <property type="match status" value="1"/>
</dbReference>
<keyword evidence="3" id="KW-0808">Transferase</keyword>
<dbReference type="EC" id="2.1.1.72" evidence="1"/>
<dbReference type="GO" id="GO:0009307">
    <property type="term" value="P:DNA restriction-modification system"/>
    <property type="evidence" value="ECO:0007669"/>
    <property type="project" value="UniProtKB-KW"/>
</dbReference>
<dbReference type="Pfam" id="PF12161">
    <property type="entry name" value="HsdM_N"/>
    <property type="match status" value="1"/>
</dbReference>
<evidence type="ECO:0000256" key="5">
    <source>
        <dbReference type="ARBA" id="ARBA00022747"/>
    </source>
</evidence>
<feature type="domain" description="N6 adenine-specific DNA methyltransferase N-terminal" evidence="8">
    <location>
        <begin position="20"/>
        <end position="151"/>
    </location>
</feature>
<dbReference type="InterPro" id="IPR051537">
    <property type="entry name" value="DNA_Adenine_Mtase"/>
</dbReference>
<dbReference type="SUPFAM" id="SSF53335">
    <property type="entry name" value="S-adenosyl-L-methionine-dependent methyltransferases"/>
    <property type="match status" value="1"/>
</dbReference>
<reference evidence="9 10" key="1">
    <citation type="submission" date="2017-12" db="EMBL/GenBank/DDBJ databases">
        <title>Phylogenetic diversity of female urinary microbiome.</title>
        <authorList>
            <person name="Thomas-White K."/>
            <person name="Wolfe A.J."/>
        </authorList>
    </citation>
    <scope>NUCLEOTIDE SEQUENCE [LARGE SCALE GENOMIC DNA]</scope>
    <source>
        <strain evidence="9 10">UMB0038</strain>
    </source>
</reference>
<dbReference type="GO" id="GO:0003677">
    <property type="term" value="F:DNA binding"/>
    <property type="evidence" value="ECO:0007669"/>
    <property type="project" value="InterPro"/>
</dbReference>
<proteinExistence type="predicted"/>
<protein>
    <recommendedName>
        <fullName evidence="1">site-specific DNA-methyltransferase (adenine-specific)</fullName>
        <ecNumber evidence="1">2.1.1.72</ecNumber>
    </recommendedName>
</protein>
<keyword evidence="4" id="KW-0949">S-adenosyl-L-methionine</keyword>
<evidence type="ECO:0000256" key="2">
    <source>
        <dbReference type="ARBA" id="ARBA00022603"/>
    </source>
</evidence>
<dbReference type="RefSeq" id="WP_020625670.1">
    <property type="nucleotide sequence ID" value="NZ_JBFOKM010000029.1"/>
</dbReference>
<dbReference type="InterPro" id="IPR029063">
    <property type="entry name" value="SAM-dependent_MTases_sf"/>
</dbReference>
<dbReference type="InterPro" id="IPR003356">
    <property type="entry name" value="DNA_methylase_A-5"/>
</dbReference>
<evidence type="ECO:0000313" key="9">
    <source>
        <dbReference type="EMBL" id="PKZ80800.1"/>
    </source>
</evidence>
<dbReference type="InterPro" id="IPR002052">
    <property type="entry name" value="DNA_methylase_N6_adenine_CS"/>
</dbReference>
<dbReference type="AlphaFoldDB" id="A0AAX0VID7"/>
<comment type="catalytic activity">
    <reaction evidence="6">
        <text>a 2'-deoxyadenosine in DNA + S-adenosyl-L-methionine = an N(6)-methyl-2'-deoxyadenosine in DNA + S-adenosyl-L-homocysteine + H(+)</text>
        <dbReference type="Rhea" id="RHEA:15197"/>
        <dbReference type="Rhea" id="RHEA-COMP:12418"/>
        <dbReference type="Rhea" id="RHEA-COMP:12419"/>
        <dbReference type="ChEBI" id="CHEBI:15378"/>
        <dbReference type="ChEBI" id="CHEBI:57856"/>
        <dbReference type="ChEBI" id="CHEBI:59789"/>
        <dbReference type="ChEBI" id="CHEBI:90615"/>
        <dbReference type="ChEBI" id="CHEBI:90616"/>
        <dbReference type="EC" id="2.1.1.72"/>
    </reaction>
</comment>
<evidence type="ECO:0000259" key="8">
    <source>
        <dbReference type="Pfam" id="PF12161"/>
    </source>
</evidence>
<evidence type="ECO:0000313" key="10">
    <source>
        <dbReference type="Proteomes" id="UP000234847"/>
    </source>
</evidence>
<dbReference type="GO" id="GO:0032259">
    <property type="term" value="P:methylation"/>
    <property type="evidence" value="ECO:0007669"/>
    <property type="project" value="UniProtKB-KW"/>
</dbReference>
<accession>A0AAX0VID7</accession>
<dbReference type="InterPro" id="IPR022749">
    <property type="entry name" value="D12N6_MeTrfase_N"/>
</dbReference>
<organism evidence="9 10">
    <name type="scientific">Micrococcus luteus</name>
    <name type="common">Micrococcus lysodeikticus</name>
    <dbReference type="NCBI Taxonomy" id="1270"/>
    <lineage>
        <taxon>Bacteria</taxon>
        <taxon>Bacillati</taxon>
        <taxon>Actinomycetota</taxon>
        <taxon>Actinomycetes</taxon>
        <taxon>Micrococcales</taxon>
        <taxon>Micrococcaceae</taxon>
        <taxon>Micrococcus</taxon>
    </lineage>
</organism>
<evidence type="ECO:0000256" key="1">
    <source>
        <dbReference type="ARBA" id="ARBA00011900"/>
    </source>
</evidence>
<dbReference type="Proteomes" id="UP000234847">
    <property type="component" value="Unassembled WGS sequence"/>
</dbReference>
<dbReference type="PANTHER" id="PTHR42933:SF3">
    <property type="entry name" value="TYPE I RESTRICTION ENZYME MJAVIII METHYLASE SUBUNIT"/>
    <property type="match status" value="1"/>
</dbReference>
<evidence type="ECO:0000256" key="6">
    <source>
        <dbReference type="ARBA" id="ARBA00047942"/>
    </source>
</evidence>